<evidence type="ECO:0000256" key="3">
    <source>
        <dbReference type="ARBA" id="ARBA00022692"/>
    </source>
</evidence>
<dbReference type="Pfam" id="PF01435">
    <property type="entry name" value="Peptidase_M48"/>
    <property type="match status" value="1"/>
</dbReference>
<keyword evidence="1" id="KW-1003">Cell membrane</keyword>
<evidence type="ECO:0000256" key="9">
    <source>
        <dbReference type="ARBA" id="ARBA00023136"/>
    </source>
</evidence>
<feature type="compositionally biased region" description="Pro residues" evidence="11">
    <location>
        <begin position="343"/>
        <end position="359"/>
    </location>
</feature>
<evidence type="ECO:0000313" key="14">
    <source>
        <dbReference type="Proteomes" id="UP001589810"/>
    </source>
</evidence>
<keyword evidence="7" id="KW-1133">Transmembrane helix</keyword>
<evidence type="ECO:0000256" key="2">
    <source>
        <dbReference type="ARBA" id="ARBA00022670"/>
    </source>
</evidence>
<dbReference type="PANTHER" id="PTHR43221">
    <property type="entry name" value="PROTEASE HTPX"/>
    <property type="match status" value="1"/>
</dbReference>
<evidence type="ECO:0000256" key="5">
    <source>
        <dbReference type="ARBA" id="ARBA00022801"/>
    </source>
</evidence>
<gene>
    <name evidence="13" type="ORF">ACFFH7_07120</name>
</gene>
<dbReference type="EC" id="3.4.24.-" evidence="13"/>
<name>A0ABV6MLS2_9PSEU</name>
<comment type="caution">
    <text evidence="13">The sequence shown here is derived from an EMBL/GenBank/DDBJ whole genome shotgun (WGS) entry which is preliminary data.</text>
</comment>
<evidence type="ECO:0000256" key="7">
    <source>
        <dbReference type="ARBA" id="ARBA00022989"/>
    </source>
</evidence>
<accession>A0ABV6MLS2</accession>
<evidence type="ECO:0000256" key="4">
    <source>
        <dbReference type="ARBA" id="ARBA00022723"/>
    </source>
</evidence>
<dbReference type="CDD" id="cd07325">
    <property type="entry name" value="M48_Ste24p_like"/>
    <property type="match status" value="1"/>
</dbReference>
<keyword evidence="3" id="KW-0812">Transmembrane</keyword>
<sequence>MTSADDSTGGVALSEGRVRFPGISPRAYEHPADRGALTTLRSVPGFAQVLRAVNGAFGERADRLLFLSSSIRVGPKQYPKLDAIRNECAEILDVNPVPELYITRNPRQNAMAIGLDEPFIVVTTGLVEALDTEGLRFVIGHEVGHVLSGHALYRTMMLRLTQMLLSVSWMPIGYWGLRAVVAALREWYRKAELSADRAGLLCVQNPQAALRTQIMMAGAVDPSEVDTEAFLAQAAEYEAGGDVRDSVLKLMNVINETHPLSVVRAAELQKWAATEGYRDILGGTYPDRGDEPHNQWTDDVKSAAKSYRDAFVESTDPLAKVLNDVGGVISDAAGKVWSRFTRPTPPAEDAPPSDEPPGDGPATASSADESRENGSSKSNGDTGTSDEPPANGADKG</sequence>
<keyword evidence="9" id="KW-0472">Membrane</keyword>
<comment type="cofactor">
    <cofactor evidence="10">
        <name>Zn(2+)</name>
        <dbReference type="ChEBI" id="CHEBI:29105"/>
    </cofactor>
    <text evidence="10">Binds 1 zinc ion per subunit.</text>
</comment>
<comment type="similarity">
    <text evidence="10">Belongs to the peptidase M48 family.</text>
</comment>
<evidence type="ECO:0000256" key="1">
    <source>
        <dbReference type="ARBA" id="ARBA00022475"/>
    </source>
</evidence>
<evidence type="ECO:0000256" key="6">
    <source>
        <dbReference type="ARBA" id="ARBA00022833"/>
    </source>
</evidence>
<evidence type="ECO:0000256" key="11">
    <source>
        <dbReference type="SAM" id="MobiDB-lite"/>
    </source>
</evidence>
<feature type="region of interest" description="Disordered" evidence="11">
    <location>
        <begin position="337"/>
        <end position="396"/>
    </location>
</feature>
<dbReference type="EMBL" id="JBHLUD010000002">
    <property type="protein sequence ID" value="MFC0541248.1"/>
    <property type="molecule type" value="Genomic_DNA"/>
</dbReference>
<dbReference type="RefSeq" id="WP_273942769.1">
    <property type="nucleotide sequence ID" value="NZ_CP097263.1"/>
</dbReference>
<dbReference type="InterPro" id="IPR050083">
    <property type="entry name" value="HtpX_protease"/>
</dbReference>
<proteinExistence type="inferred from homology"/>
<evidence type="ECO:0000313" key="13">
    <source>
        <dbReference type="EMBL" id="MFC0541248.1"/>
    </source>
</evidence>
<keyword evidence="2 10" id="KW-0645">Protease</keyword>
<dbReference type="PANTHER" id="PTHR43221:SF3">
    <property type="entry name" value="SLL1280 PROTEIN"/>
    <property type="match status" value="1"/>
</dbReference>
<keyword evidence="8 10" id="KW-0482">Metalloprotease</keyword>
<dbReference type="Proteomes" id="UP001589810">
    <property type="component" value="Unassembled WGS sequence"/>
</dbReference>
<keyword evidence="14" id="KW-1185">Reference proteome</keyword>
<evidence type="ECO:0000256" key="10">
    <source>
        <dbReference type="RuleBase" id="RU003983"/>
    </source>
</evidence>
<feature type="domain" description="Peptidase M48" evidence="12">
    <location>
        <begin position="76"/>
        <end position="271"/>
    </location>
</feature>
<organism evidence="13 14">
    <name type="scientific">Kutzneria chonburiensis</name>
    <dbReference type="NCBI Taxonomy" id="1483604"/>
    <lineage>
        <taxon>Bacteria</taxon>
        <taxon>Bacillati</taxon>
        <taxon>Actinomycetota</taxon>
        <taxon>Actinomycetes</taxon>
        <taxon>Pseudonocardiales</taxon>
        <taxon>Pseudonocardiaceae</taxon>
        <taxon>Kutzneria</taxon>
    </lineage>
</organism>
<feature type="compositionally biased region" description="Polar residues" evidence="11">
    <location>
        <begin position="375"/>
        <end position="385"/>
    </location>
</feature>
<dbReference type="Gene3D" id="3.30.2010.10">
    <property type="entry name" value="Metalloproteases ('zincins'), catalytic domain"/>
    <property type="match status" value="1"/>
</dbReference>
<protein>
    <submittedName>
        <fullName evidence="13">M48 family metallopeptidase</fullName>
        <ecNumber evidence="13">3.4.24.-</ecNumber>
    </submittedName>
</protein>
<dbReference type="InterPro" id="IPR001915">
    <property type="entry name" value="Peptidase_M48"/>
</dbReference>
<keyword evidence="4" id="KW-0479">Metal-binding</keyword>
<dbReference type="GO" id="GO:0016787">
    <property type="term" value="F:hydrolase activity"/>
    <property type="evidence" value="ECO:0007669"/>
    <property type="project" value="UniProtKB-KW"/>
</dbReference>
<keyword evidence="5 10" id="KW-0378">Hydrolase</keyword>
<evidence type="ECO:0000259" key="12">
    <source>
        <dbReference type="Pfam" id="PF01435"/>
    </source>
</evidence>
<keyword evidence="6 10" id="KW-0862">Zinc</keyword>
<evidence type="ECO:0000256" key="8">
    <source>
        <dbReference type="ARBA" id="ARBA00023049"/>
    </source>
</evidence>
<reference evidence="13 14" key="1">
    <citation type="submission" date="2024-09" db="EMBL/GenBank/DDBJ databases">
        <authorList>
            <person name="Sun Q."/>
            <person name="Mori K."/>
        </authorList>
    </citation>
    <scope>NUCLEOTIDE SEQUENCE [LARGE SCALE GENOMIC DNA]</scope>
    <source>
        <strain evidence="13 14">TBRC 1432</strain>
    </source>
</reference>